<feature type="transmembrane region" description="Helical" evidence="6">
    <location>
        <begin position="47"/>
        <end position="69"/>
    </location>
</feature>
<evidence type="ECO:0000256" key="1">
    <source>
        <dbReference type="ARBA" id="ARBA00022475"/>
    </source>
</evidence>
<comment type="caution">
    <text evidence="8">The sequence shown here is derived from an EMBL/GenBank/DDBJ whole genome shotgun (WGS) entry which is preliminary data.</text>
</comment>
<reference evidence="8 9" key="1">
    <citation type="journal article" date="2015" name="Antonie Van Leeuwenhoek">
        <title>Thioclava indica sp. nov., isolated from surface seawater of the Indian Ocean.</title>
        <authorList>
            <person name="Liu Y."/>
            <person name="Lai Q."/>
            <person name="Du J."/>
            <person name="Xu H."/>
            <person name="Jiang L."/>
            <person name="Shao Z."/>
        </authorList>
    </citation>
    <scope>NUCLEOTIDE SEQUENCE [LARGE SCALE GENOMIC DNA]</scope>
    <source>
        <strain evidence="8 9">DT23-4</strain>
    </source>
</reference>
<evidence type="ECO:0000256" key="2">
    <source>
        <dbReference type="ARBA" id="ARBA00022692"/>
    </source>
</evidence>
<evidence type="ECO:0000259" key="7">
    <source>
        <dbReference type="Pfam" id="PF06305"/>
    </source>
</evidence>
<keyword evidence="9" id="KW-1185">Reference proteome</keyword>
<keyword evidence="3 6" id="KW-1133">Transmembrane helix</keyword>
<sequence>MMRALRLLFLGLLAIVLIALALANRDIVTLRLLPAEAGSFLGYSWSVQMPLFLVIFAGVLIGLLIGFVWEWIREARLRRTASRATRKANKLEAEVKTLRHEKDGPKDDVLALLETPAR</sequence>
<dbReference type="InterPro" id="IPR010445">
    <property type="entry name" value="LapA_dom"/>
</dbReference>
<protein>
    <recommendedName>
        <fullName evidence="7">Lipopolysaccharide assembly protein A domain-containing protein</fullName>
    </recommendedName>
</protein>
<feature type="domain" description="Lipopolysaccharide assembly protein A" evidence="7">
    <location>
        <begin position="28"/>
        <end position="95"/>
    </location>
</feature>
<dbReference type="Proteomes" id="UP000027471">
    <property type="component" value="Unassembled WGS sequence"/>
</dbReference>
<evidence type="ECO:0000256" key="3">
    <source>
        <dbReference type="ARBA" id="ARBA00022989"/>
    </source>
</evidence>
<evidence type="ECO:0000313" key="8">
    <source>
        <dbReference type="EMBL" id="KEO61645.1"/>
    </source>
</evidence>
<organism evidence="8 9">
    <name type="scientific">Thioclava indica</name>
    <dbReference type="NCBI Taxonomy" id="1353528"/>
    <lineage>
        <taxon>Bacteria</taxon>
        <taxon>Pseudomonadati</taxon>
        <taxon>Pseudomonadota</taxon>
        <taxon>Alphaproteobacteria</taxon>
        <taxon>Rhodobacterales</taxon>
        <taxon>Paracoccaceae</taxon>
        <taxon>Thioclava</taxon>
    </lineage>
</organism>
<dbReference type="AlphaFoldDB" id="A0A074K0D5"/>
<keyword evidence="5" id="KW-0175">Coiled coil</keyword>
<feature type="coiled-coil region" evidence="5">
    <location>
        <begin position="74"/>
        <end position="101"/>
    </location>
</feature>
<evidence type="ECO:0000313" key="9">
    <source>
        <dbReference type="Proteomes" id="UP000027471"/>
    </source>
</evidence>
<keyword evidence="2 6" id="KW-0812">Transmembrane</keyword>
<dbReference type="STRING" id="1353528.DT23_01345"/>
<evidence type="ECO:0000256" key="5">
    <source>
        <dbReference type="SAM" id="Coils"/>
    </source>
</evidence>
<name>A0A074K0D5_9RHOB</name>
<dbReference type="EMBL" id="AUNB01000001">
    <property type="protein sequence ID" value="KEO61645.1"/>
    <property type="molecule type" value="Genomic_DNA"/>
</dbReference>
<proteinExistence type="predicted"/>
<evidence type="ECO:0000256" key="6">
    <source>
        <dbReference type="SAM" id="Phobius"/>
    </source>
</evidence>
<gene>
    <name evidence="8" type="ORF">DT23_01345</name>
</gene>
<dbReference type="eggNOG" id="COG5416">
    <property type="taxonomic scope" value="Bacteria"/>
</dbReference>
<keyword evidence="1" id="KW-1003">Cell membrane</keyword>
<dbReference type="GO" id="GO:0005886">
    <property type="term" value="C:plasma membrane"/>
    <property type="evidence" value="ECO:0007669"/>
    <property type="project" value="InterPro"/>
</dbReference>
<keyword evidence="4 6" id="KW-0472">Membrane</keyword>
<dbReference type="RefSeq" id="WP_338064209.1">
    <property type="nucleotide sequence ID" value="NZ_AUNB01000001.1"/>
</dbReference>
<dbReference type="Pfam" id="PF06305">
    <property type="entry name" value="LapA_dom"/>
    <property type="match status" value="1"/>
</dbReference>
<evidence type="ECO:0000256" key="4">
    <source>
        <dbReference type="ARBA" id="ARBA00023136"/>
    </source>
</evidence>
<accession>A0A074K0D5</accession>